<sequence>MTDTTSADAGSSAPLTRIRGSLGPKVLRKSPELFNQGLATVLAEALQNSRRAGATRVDIDLLGQAPGRTLVLRDDGGGIADMASLVTLGASAWDERIEVAENAAGMGVFSLASRGVTVRSRGQRVTLTRAVFCGEDEAVVLPDPEIATGTELTFSITEAGVEKLIAQAARFYPLPATLNGQPLPQGDFLDGAAHVIAWQGLRLGVFHEVPLAVRAVHDSHWGSDRHLYLNFHGHVVRCARPVTLAEEDGERWCVLVDVVNAPDLRLVLPARNEPIENDFFRAMRHRMERAILEAIAARGRHALAFADYRRAGELGIALPPPTITLPAWRPGSDECRSRLDAAPPVTLGRELGEVLVVPGPLHLGCHEEANLRAFLDAWPDHPAVVEGRDAFAGYPAYDALPRIVGMQAGITAMDGQLDHWPPIMADAAPGSDPIEAEQVRVRGIEVRLLVRDPAGRQARPTTRHALALPFLFTTEADTDDFPGVLAVAGTDPVALADVLVAGFFTHNDDAGADSYERQVECYAADAHDLARRLLLTETEARIARVIDGLREIGWLLRGFAGGRVEIAVPAGAPAMLRLTAGDGTVREVPL</sequence>
<keyword evidence="2" id="KW-1185">Reference proteome</keyword>
<dbReference type="EMBL" id="JALPRX010000158">
    <property type="protein sequence ID" value="MCK8787937.1"/>
    <property type="molecule type" value="Genomic_DNA"/>
</dbReference>
<accession>A0A9X1YFV9</accession>
<proteinExistence type="predicted"/>
<reference evidence="1" key="1">
    <citation type="submission" date="2022-04" db="EMBL/GenBank/DDBJ databases">
        <title>Roseomonas acroporae sp. nov., isolated from coral Acropora digitifera.</title>
        <authorList>
            <person name="Sun H."/>
        </authorList>
    </citation>
    <scope>NUCLEOTIDE SEQUENCE</scope>
    <source>
        <strain evidence="1">NAR14</strain>
    </source>
</reference>
<comment type="caution">
    <text evidence="1">The sequence shown here is derived from an EMBL/GenBank/DDBJ whole genome shotgun (WGS) entry which is preliminary data.</text>
</comment>
<evidence type="ECO:0008006" key="3">
    <source>
        <dbReference type="Google" id="ProtNLM"/>
    </source>
</evidence>
<evidence type="ECO:0000313" key="1">
    <source>
        <dbReference type="EMBL" id="MCK8787937.1"/>
    </source>
</evidence>
<dbReference type="InterPro" id="IPR036890">
    <property type="entry name" value="HATPase_C_sf"/>
</dbReference>
<dbReference type="Proteomes" id="UP001139516">
    <property type="component" value="Unassembled WGS sequence"/>
</dbReference>
<organism evidence="1 2">
    <name type="scientific">Roseomonas acroporae</name>
    <dbReference type="NCBI Taxonomy" id="2937791"/>
    <lineage>
        <taxon>Bacteria</taxon>
        <taxon>Pseudomonadati</taxon>
        <taxon>Pseudomonadota</taxon>
        <taxon>Alphaproteobacteria</taxon>
        <taxon>Acetobacterales</taxon>
        <taxon>Roseomonadaceae</taxon>
        <taxon>Roseomonas</taxon>
    </lineage>
</organism>
<dbReference type="SUPFAM" id="SSF55874">
    <property type="entry name" value="ATPase domain of HSP90 chaperone/DNA topoisomerase II/histidine kinase"/>
    <property type="match status" value="1"/>
</dbReference>
<dbReference type="RefSeq" id="WP_248669982.1">
    <property type="nucleotide sequence ID" value="NZ_JALPRX010000158.1"/>
</dbReference>
<gene>
    <name evidence="1" type="ORF">M0638_26635</name>
</gene>
<evidence type="ECO:0000313" key="2">
    <source>
        <dbReference type="Proteomes" id="UP001139516"/>
    </source>
</evidence>
<dbReference type="AlphaFoldDB" id="A0A9X1YFV9"/>
<name>A0A9X1YFV9_9PROT</name>
<protein>
    <recommendedName>
        <fullName evidence="3">Histidine kinase/DNA gyrase B/HSP90-like ATPase</fullName>
    </recommendedName>
</protein>